<gene>
    <name evidence="3" type="ORF">BJ875DRAFT_81691</name>
</gene>
<dbReference type="PANTHER" id="PTHR43355:SF2">
    <property type="entry name" value="FLAVIN REDUCTASE (NADPH)"/>
    <property type="match status" value="1"/>
</dbReference>
<dbReference type="Proteomes" id="UP000824998">
    <property type="component" value="Unassembled WGS sequence"/>
</dbReference>
<protein>
    <recommendedName>
        <fullName evidence="2">NAD(P)-binding domain-containing protein</fullName>
    </recommendedName>
</protein>
<dbReference type="PANTHER" id="PTHR43355">
    <property type="entry name" value="FLAVIN REDUCTASE (NADPH)"/>
    <property type="match status" value="1"/>
</dbReference>
<evidence type="ECO:0000256" key="1">
    <source>
        <dbReference type="ARBA" id="ARBA00038376"/>
    </source>
</evidence>
<evidence type="ECO:0000259" key="2">
    <source>
        <dbReference type="Pfam" id="PF13460"/>
    </source>
</evidence>
<dbReference type="Pfam" id="PF13460">
    <property type="entry name" value="NAD_binding_10"/>
    <property type="match status" value="1"/>
</dbReference>
<keyword evidence="4" id="KW-1185">Reference proteome</keyword>
<dbReference type="InterPro" id="IPR051606">
    <property type="entry name" value="Polyketide_Oxido-like"/>
</dbReference>
<dbReference type="InterPro" id="IPR036291">
    <property type="entry name" value="NAD(P)-bd_dom_sf"/>
</dbReference>
<sequence length="243" mass="26456">MSLRSKPNGILVLGATGPLGILTVKELLSSNFKVTIFARSPAKLPQEIKNDAQVTIIEGDFTSAPTTLFPQLSAFSSVISCLGPLGITRTYNTPIGDFYTSLLQYLNALPTATRKPYILALATPSQPDQLDSFSLLMWIGILLLRLVTPGSYREIRGIGAAFLNYGKDVEWTLYRVGGLTNEKAILMKEGKVAQAGYVGDGKWGMMSDREQIARWLVKQIQSREEGTGAGRQWVGKMPAISGV</sequence>
<dbReference type="OrthoDB" id="10254221at2759"/>
<feature type="domain" description="NAD(P)-binding" evidence="2">
    <location>
        <begin position="14"/>
        <end position="222"/>
    </location>
</feature>
<evidence type="ECO:0000313" key="4">
    <source>
        <dbReference type="Proteomes" id="UP000824998"/>
    </source>
</evidence>
<comment type="similarity">
    <text evidence="1">Belongs to the avfA family.</text>
</comment>
<evidence type="ECO:0000313" key="3">
    <source>
        <dbReference type="EMBL" id="KAG9232374.1"/>
    </source>
</evidence>
<dbReference type="Gene3D" id="3.40.50.720">
    <property type="entry name" value="NAD(P)-binding Rossmann-like Domain"/>
    <property type="match status" value="1"/>
</dbReference>
<organism evidence="3 4">
    <name type="scientific">Amylocarpus encephaloides</name>
    <dbReference type="NCBI Taxonomy" id="45428"/>
    <lineage>
        <taxon>Eukaryota</taxon>
        <taxon>Fungi</taxon>
        <taxon>Dikarya</taxon>
        <taxon>Ascomycota</taxon>
        <taxon>Pezizomycotina</taxon>
        <taxon>Leotiomycetes</taxon>
        <taxon>Helotiales</taxon>
        <taxon>Helotiales incertae sedis</taxon>
        <taxon>Amylocarpus</taxon>
    </lineage>
</organism>
<name>A0A9P7YET0_9HELO</name>
<comment type="caution">
    <text evidence="3">The sequence shown here is derived from an EMBL/GenBank/DDBJ whole genome shotgun (WGS) entry which is preliminary data.</text>
</comment>
<dbReference type="SUPFAM" id="SSF51735">
    <property type="entry name" value="NAD(P)-binding Rossmann-fold domains"/>
    <property type="match status" value="1"/>
</dbReference>
<reference evidence="3" key="1">
    <citation type="journal article" date="2021" name="IMA Fungus">
        <title>Genomic characterization of three marine fungi, including Emericellopsis atlantica sp. nov. with signatures of a generalist lifestyle and marine biomass degradation.</title>
        <authorList>
            <person name="Hagestad O.C."/>
            <person name="Hou L."/>
            <person name="Andersen J.H."/>
            <person name="Hansen E.H."/>
            <person name="Altermark B."/>
            <person name="Li C."/>
            <person name="Kuhnert E."/>
            <person name="Cox R.J."/>
            <person name="Crous P.W."/>
            <person name="Spatafora J.W."/>
            <person name="Lail K."/>
            <person name="Amirebrahimi M."/>
            <person name="Lipzen A."/>
            <person name="Pangilinan J."/>
            <person name="Andreopoulos W."/>
            <person name="Hayes R.D."/>
            <person name="Ng V."/>
            <person name="Grigoriev I.V."/>
            <person name="Jackson S.A."/>
            <person name="Sutton T.D.S."/>
            <person name="Dobson A.D.W."/>
            <person name="Rama T."/>
        </authorList>
    </citation>
    <scope>NUCLEOTIDE SEQUENCE</scope>
    <source>
        <strain evidence="3">TRa018bII</strain>
    </source>
</reference>
<dbReference type="AlphaFoldDB" id="A0A9P7YET0"/>
<proteinExistence type="inferred from homology"/>
<accession>A0A9P7YET0</accession>
<dbReference type="EMBL" id="MU251552">
    <property type="protein sequence ID" value="KAG9232374.1"/>
    <property type="molecule type" value="Genomic_DNA"/>
</dbReference>
<dbReference type="GO" id="GO:0016646">
    <property type="term" value="F:oxidoreductase activity, acting on the CH-NH group of donors, NAD or NADP as acceptor"/>
    <property type="evidence" value="ECO:0007669"/>
    <property type="project" value="TreeGrafter"/>
</dbReference>
<dbReference type="InterPro" id="IPR016040">
    <property type="entry name" value="NAD(P)-bd_dom"/>
</dbReference>